<dbReference type="GO" id="GO:0003677">
    <property type="term" value="F:DNA binding"/>
    <property type="evidence" value="ECO:0007669"/>
    <property type="project" value="InterPro"/>
</dbReference>
<evidence type="ECO:0000259" key="8">
    <source>
        <dbReference type="PROSITE" id="PS50943"/>
    </source>
</evidence>
<keyword evidence="3" id="KW-0548">Nucleotidyltransferase</keyword>
<organism evidence="9 10">
    <name type="scientific">Nocardioides flavescens</name>
    <dbReference type="NCBI Taxonomy" id="2691959"/>
    <lineage>
        <taxon>Bacteria</taxon>
        <taxon>Bacillati</taxon>
        <taxon>Actinomycetota</taxon>
        <taxon>Actinomycetes</taxon>
        <taxon>Propionibacteriales</taxon>
        <taxon>Nocardioidaceae</taxon>
        <taxon>Nocardioides</taxon>
    </lineage>
</organism>
<reference evidence="9 10" key="1">
    <citation type="submission" date="2019-12" db="EMBL/GenBank/DDBJ databases">
        <authorList>
            <person name="Kun Z."/>
        </authorList>
    </citation>
    <scope>NUCLEOTIDE SEQUENCE [LARGE SCALE GENOMIC DNA]</scope>
    <source>
        <strain evidence="9 10">YIM 123512</strain>
    </source>
</reference>
<comment type="caution">
    <text evidence="9">The sequence shown here is derived from an EMBL/GenBank/DDBJ whole genome shotgun (WGS) entry which is preliminary data.</text>
</comment>
<accession>A0A6L7F2F7</accession>
<keyword evidence="4" id="KW-0479">Metal-binding</keyword>
<dbReference type="GO" id="GO:0046872">
    <property type="term" value="F:metal ion binding"/>
    <property type="evidence" value="ECO:0007669"/>
    <property type="project" value="UniProtKB-KW"/>
</dbReference>
<keyword evidence="2" id="KW-0808">Transferase</keyword>
<comment type="cofactor">
    <cofactor evidence="1">
        <name>Mg(2+)</name>
        <dbReference type="ChEBI" id="CHEBI:18420"/>
    </cofactor>
</comment>
<evidence type="ECO:0000313" key="9">
    <source>
        <dbReference type="EMBL" id="MXG91012.1"/>
    </source>
</evidence>
<dbReference type="InterPro" id="IPR001387">
    <property type="entry name" value="Cro/C1-type_HTH"/>
</dbReference>
<protein>
    <submittedName>
        <fullName evidence="9">Helix-turn-helix domain-containing protein</fullName>
    </submittedName>
</protein>
<evidence type="ECO:0000256" key="1">
    <source>
        <dbReference type="ARBA" id="ARBA00001946"/>
    </source>
</evidence>
<dbReference type="Gene3D" id="3.30.460.10">
    <property type="entry name" value="Beta Polymerase, domain 2"/>
    <property type="match status" value="1"/>
</dbReference>
<dbReference type="GO" id="GO:0005524">
    <property type="term" value="F:ATP binding"/>
    <property type="evidence" value="ECO:0007669"/>
    <property type="project" value="UniProtKB-KW"/>
</dbReference>
<evidence type="ECO:0000256" key="7">
    <source>
        <dbReference type="ARBA" id="ARBA00022842"/>
    </source>
</evidence>
<evidence type="ECO:0000256" key="2">
    <source>
        <dbReference type="ARBA" id="ARBA00022679"/>
    </source>
</evidence>
<evidence type="ECO:0000256" key="4">
    <source>
        <dbReference type="ARBA" id="ARBA00022723"/>
    </source>
</evidence>
<dbReference type="SUPFAM" id="SSF47413">
    <property type="entry name" value="lambda repressor-like DNA-binding domains"/>
    <property type="match status" value="1"/>
</dbReference>
<dbReference type="CDD" id="cd00093">
    <property type="entry name" value="HTH_XRE"/>
    <property type="match status" value="1"/>
</dbReference>
<dbReference type="CDD" id="cd05403">
    <property type="entry name" value="NT_KNTase_like"/>
    <property type="match status" value="1"/>
</dbReference>
<sequence>MEHSCIALIRVRAGLTQQELADLSGVAQPNIAAYENGTRRPSAKMLERLTAAARPRPSKVLYEHLAELKEIAAGHKALAVKVFGSIARGQDRPGSDIDLLVTFAPDATLYDQIELGQDIEDLLGVSVDVVSEGGLSERHGTIRREARAL</sequence>
<dbReference type="InterPro" id="IPR052038">
    <property type="entry name" value="Type-VII_TA_antitoxin"/>
</dbReference>
<dbReference type="RefSeq" id="WP_160878949.1">
    <property type="nucleotide sequence ID" value="NZ_WUEK01000010.1"/>
</dbReference>
<dbReference type="Proteomes" id="UP000473325">
    <property type="component" value="Unassembled WGS sequence"/>
</dbReference>
<proteinExistence type="predicted"/>
<dbReference type="GO" id="GO:0016779">
    <property type="term" value="F:nucleotidyltransferase activity"/>
    <property type="evidence" value="ECO:0007669"/>
    <property type="project" value="UniProtKB-KW"/>
</dbReference>
<keyword evidence="7" id="KW-0460">Magnesium</keyword>
<dbReference type="InterPro" id="IPR041633">
    <property type="entry name" value="Polbeta"/>
</dbReference>
<dbReference type="PANTHER" id="PTHR33571:SF12">
    <property type="entry name" value="BSL3053 PROTEIN"/>
    <property type="match status" value="1"/>
</dbReference>
<dbReference type="InterPro" id="IPR010982">
    <property type="entry name" value="Lambda_DNA-bd_dom_sf"/>
</dbReference>
<gene>
    <name evidence="9" type="ORF">GRQ65_15800</name>
</gene>
<name>A0A6L7F2F7_9ACTN</name>
<dbReference type="PANTHER" id="PTHR33571">
    <property type="entry name" value="SSL8005 PROTEIN"/>
    <property type="match status" value="1"/>
</dbReference>
<evidence type="ECO:0000256" key="5">
    <source>
        <dbReference type="ARBA" id="ARBA00022741"/>
    </source>
</evidence>
<dbReference type="InterPro" id="IPR043519">
    <property type="entry name" value="NT_sf"/>
</dbReference>
<dbReference type="SMART" id="SM00530">
    <property type="entry name" value="HTH_XRE"/>
    <property type="match status" value="1"/>
</dbReference>
<feature type="domain" description="HTH cro/C1-type" evidence="8">
    <location>
        <begin position="6"/>
        <end position="49"/>
    </location>
</feature>
<evidence type="ECO:0000313" key="10">
    <source>
        <dbReference type="Proteomes" id="UP000473325"/>
    </source>
</evidence>
<evidence type="ECO:0000256" key="6">
    <source>
        <dbReference type="ARBA" id="ARBA00022840"/>
    </source>
</evidence>
<evidence type="ECO:0000256" key="3">
    <source>
        <dbReference type="ARBA" id="ARBA00022695"/>
    </source>
</evidence>
<keyword evidence="5" id="KW-0547">Nucleotide-binding</keyword>
<dbReference type="EMBL" id="WUEK01000010">
    <property type="protein sequence ID" value="MXG91012.1"/>
    <property type="molecule type" value="Genomic_DNA"/>
</dbReference>
<dbReference type="SUPFAM" id="SSF81301">
    <property type="entry name" value="Nucleotidyltransferase"/>
    <property type="match status" value="1"/>
</dbReference>
<dbReference type="Gene3D" id="1.10.260.40">
    <property type="entry name" value="lambda repressor-like DNA-binding domains"/>
    <property type="match status" value="1"/>
</dbReference>
<dbReference type="Pfam" id="PF18765">
    <property type="entry name" value="Polbeta"/>
    <property type="match status" value="1"/>
</dbReference>
<keyword evidence="10" id="KW-1185">Reference proteome</keyword>
<dbReference type="PROSITE" id="PS50943">
    <property type="entry name" value="HTH_CROC1"/>
    <property type="match status" value="1"/>
</dbReference>
<dbReference type="AlphaFoldDB" id="A0A6L7F2F7"/>
<dbReference type="Pfam" id="PF01381">
    <property type="entry name" value="HTH_3"/>
    <property type="match status" value="1"/>
</dbReference>
<keyword evidence="6" id="KW-0067">ATP-binding</keyword>